<name>A0ABD0KWH5_9CAEN</name>
<reference evidence="4 5" key="1">
    <citation type="journal article" date="2023" name="Sci. Data">
        <title>Genome assembly of the Korean intertidal mud-creeper Batillaria attramentaria.</title>
        <authorList>
            <person name="Patra A.K."/>
            <person name="Ho P.T."/>
            <person name="Jun S."/>
            <person name="Lee S.J."/>
            <person name="Kim Y."/>
            <person name="Won Y.J."/>
        </authorList>
    </citation>
    <scope>NUCLEOTIDE SEQUENCE [LARGE SCALE GENOMIC DNA]</scope>
    <source>
        <strain evidence="4">Wonlab-2016</strain>
    </source>
</reference>
<dbReference type="PANTHER" id="PTHR15286:SF1">
    <property type="entry name" value="FI07216P"/>
    <property type="match status" value="1"/>
</dbReference>
<dbReference type="PROSITE" id="PS50200">
    <property type="entry name" value="RA"/>
    <property type="match status" value="1"/>
</dbReference>
<feature type="compositionally biased region" description="Basic and acidic residues" evidence="2">
    <location>
        <begin position="345"/>
        <end position="361"/>
    </location>
</feature>
<accession>A0ABD0KWH5</accession>
<dbReference type="Pfam" id="PF00788">
    <property type="entry name" value="RA"/>
    <property type="match status" value="1"/>
</dbReference>
<protein>
    <recommendedName>
        <fullName evidence="3">Ras-associating domain-containing protein</fullName>
    </recommendedName>
</protein>
<dbReference type="AlphaFoldDB" id="A0ABD0KWH5"/>
<keyword evidence="1" id="KW-0175">Coiled coil</keyword>
<feature type="region of interest" description="Disordered" evidence="2">
    <location>
        <begin position="653"/>
        <end position="679"/>
    </location>
</feature>
<dbReference type="InterPro" id="IPR033593">
    <property type="entry name" value="N-RASSF"/>
</dbReference>
<feature type="compositionally biased region" description="Polar residues" evidence="2">
    <location>
        <begin position="364"/>
        <end position="373"/>
    </location>
</feature>
<dbReference type="EMBL" id="JACVVK020000114">
    <property type="protein sequence ID" value="KAK7491510.1"/>
    <property type="molecule type" value="Genomic_DNA"/>
</dbReference>
<feature type="compositionally biased region" description="Low complexity" evidence="2">
    <location>
        <begin position="570"/>
        <end position="580"/>
    </location>
</feature>
<dbReference type="Gene3D" id="3.10.20.90">
    <property type="entry name" value="Phosphatidylinositol 3-kinase Catalytic Subunit, Chain A, domain 1"/>
    <property type="match status" value="1"/>
</dbReference>
<feature type="region of interest" description="Disordered" evidence="2">
    <location>
        <begin position="329"/>
        <end position="394"/>
    </location>
</feature>
<feature type="compositionally biased region" description="Basic and acidic residues" evidence="2">
    <location>
        <begin position="543"/>
        <end position="566"/>
    </location>
</feature>
<feature type="region of interest" description="Disordered" evidence="2">
    <location>
        <begin position="594"/>
        <end position="618"/>
    </location>
</feature>
<feature type="region of interest" description="Disordered" evidence="2">
    <location>
        <begin position="413"/>
        <end position="499"/>
    </location>
</feature>
<proteinExistence type="predicted"/>
<organism evidence="4 5">
    <name type="scientific">Batillaria attramentaria</name>
    <dbReference type="NCBI Taxonomy" id="370345"/>
    <lineage>
        <taxon>Eukaryota</taxon>
        <taxon>Metazoa</taxon>
        <taxon>Spiralia</taxon>
        <taxon>Lophotrochozoa</taxon>
        <taxon>Mollusca</taxon>
        <taxon>Gastropoda</taxon>
        <taxon>Caenogastropoda</taxon>
        <taxon>Sorbeoconcha</taxon>
        <taxon>Cerithioidea</taxon>
        <taxon>Batillariidae</taxon>
        <taxon>Batillaria</taxon>
    </lineage>
</organism>
<evidence type="ECO:0000256" key="1">
    <source>
        <dbReference type="SAM" id="Coils"/>
    </source>
</evidence>
<feature type="compositionally biased region" description="Polar residues" evidence="2">
    <location>
        <begin position="454"/>
        <end position="466"/>
    </location>
</feature>
<keyword evidence="5" id="KW-1185">Reference proteome</keyword>
<feature type="compositionally biased region" description="Basic and acidic residues" evidence="2">
    <location>
        <begin position="602"/>
        <end position="618"/>
    </location>
</feature>
<feature type="compositionally biased region" description="Polar residues" evidence="2">
    <location>
        <begin position="482"/>
        <end position="497"/>
    </location>
</feature>
<dbReference type="PANTHER" id="PTHR15286">
    <property type="entry name" value="RAS-ASSOCIATING DOMAIN CONTAINING PROTEIN"/>
    <property type="match status" value="1"/>
</dbReference>
<feature type="region of interest" description="Disordered" evidence="2">
    <location>
        <begin position="543"/>
        <end position="580"/>
    </location>
</feature>
<feature type="domain" description="Ras-associating" evidence="3">
    <location>
        <begin position="24"/>
        <end position="94"/>
    </location>
</feature>
<evidence type="ECO:0000256" key="2">
    <source>
        <dbReference type="SAM" id="MobiDB-lite"/>
    </source>
</evidence>
<evidence type="ECO:0000313" key="4">
    <source>
        <dbReference type="EMBL" id="KAK7491510.1"/>
    </source>
</evidence>
<gene>
    <name evidence="4" type="ORF">BaRGS_00017339</name>
</gene>
<comment type="caution">
    <text evidence="4">The sequence shown here is derived from an EMBL/GenBank/DDBJ whole genome shotgun (WGS) entry which is preliminary data.</text>
</comment>
<dbReference type="CDD" id="cd16123">
    <property type="entry name" value="RA_RASSF7_like"/>
    <property type="match status" value="1"/>
</dbReference>
<dbReference type="InterPro" id="IPR000159">
    <property type="entry name" value="RA_dom"/>
</dbReference>
<dbReference type="SUPFAM" id="SSF54236">
    <property type="entry name" value="Ubiquitin-like"/>
    <property type="match status" value="1"/>
</dbReference>
<dbReference type="InterPro" id="IPR029071">
    <property type="entry name" value="Ubiquitin-like_domsf"/>
</dbReference>
<dbReference type="Proteomes" id="UP001519460">
    <property type="component" value="Unassembled WGS sequence"/>
</dbReference>
<evidence type="ECO:0000259" key="3">
    <source>
        <dbReference type="PROSITE" id="PS50200"/>
    </source>
</evidence>
<sequence>MASDAWPEDIPIWVDDVQKWMTGLTRRTTCDDVIYALLYSRGQLETDSTEHYAVFERWRAVERPLQGRTKIVKVWAAWGAEQPNVQLIVRRLDDYFMPPGASNSRTRRRHRHSKGQRAKHLANCRCSGRSQCVRCGKLRALEHLVRHMVRQERRLQELQQRVQDTERQITEYETRMHVRRVQQDGRDYVQESYLEHDSPDSSSSSSEDPLDAVLLSVGEDRLDEYLALCNKLYDVTQRLDHTQLVACSLAREIQTISSGGDTSGRLAGSSRSRRAESELEAVHVQLTRAVAASVLQQQQELELARELTFWETQLTDRTHKLTRLSQQVTAAESATDRQTASHWDTISDQHSIHPQHNDTVRQRGLTNGTSDGAHTTGDSERIAPAHNSYTPSLNCHEPRKVALVAPETQHTLPTHDLTYSVPGVKSSARTPGRPGPVTDQGAKEQSWYWRDDSGLSQSASDCSTDSGMPGLEGEELAHHSGPVSNGRSVPQNSQYYPTSKHPFRVSHAVDTELHRHPLQQTSAGVAQLSIAVPVVRDQLQQCHDVKPRPLFPDKELTDKHDSRDASNGHNSSVSSDDNTNVPVIFSKFPAVQGTSHSASFSRPDHGADRPPTYTKRDKLVTNDFPVPSLKQVTPLRAKCVRFADELTSCRWREEGDTNSDDTGLSSMHSDDVTPLETLV</sequence>
<evidence type="ECO:0000313" key="5">
    <source>
        <dbReference type="Proteomes" id="UP001519460"/>
    </source>
</evidence>
<feature type="coiled-coil region" evidence="1">
    <location>
        <begin position="141"/>
        <end position="175"/>
    </location>
</feature>
<feature type="compositionally biased region" description="Polar residues" evidence="2">
    <location>
        <begin position="329"/>
        <end position="344"/>
    </location>
</feature>